<dbReference type="EMBL" id="BKCJ010002438">
    <property type="protein sequence ID" value="GEU48561.1"/>
    <property type="molecule type" value="Genomic_DNA"/>
</dbReference>
<sequence length="158" mass="17395">MIETKSKSLPPSGLPFVKFIGLEVLGLCRREWWSGWEVVGSGEKWGRSQLQVWQERFVNMYITLNRGGKTGAMVAGFLWERVGKVMVSSWSVEEWQEEWGEAAAGLARIGMNSVGLNVGGRHGPGPCAYNFHLLAEKATGVAVWVPLSRLNSGLTKSS</sequence>
<name>A0A6L2KGE8_TANCI</name>
<reference evidence="1" key="1">
    <citation type="journal article" date="2019" name="Sci. Rep.">
        <title>Draft genome of Tanacetum cinerariifolium, the natural source of mosquito coil.</title>
        <authorList>
            <person name="Yamashiro T."/>
            <person name="Shiraishi A."/>
            <person name="Satake H."/>
            <person name="Nakayama K."/>
        </authorList>
    </citation>
    <scope>NUCLEOTIDE SEQUENCE</scope>
</reference>
<gene>
    <name evidence="1" type="ORF">Tci_020539</name>
</gene>
<comment type="caution">
    <text evidence="1">The sequence shown here is derived from an EMBL/GenBank/DDBJ whole genome shotgun (WGS) entry which is preliminary data.</text>
</comment>
<protein>
    <submittedName>
        <fullName evidence="1">Uncharacterized protein</fullName>
    </submittedName>
</protein>
<organism evidence="1">
    <name type="scientific">Tanacetum cinerariifolium</name>
    <name type="common">Dalmatian daisy</name>
    <name type="synonym">Chrysanthemum cinerariifolium</name>
    <dbReference type="NCBI Taxonomy" id="118510"/>
    <lineage>
        <taxon>Eukaryota</taxon>
        <taxon>Viridiplantae</taxon>
        <taxon>Streptophyta</taxon>
        <taxon>Embryophyta</taxon>
        <taxon>Tracheophyta</taxon>
        <taxon>Spermatophyta</taxon>
        <taxon>Magnoliopsida</taxon>
        <taxon>eudicotyledons</taxon>
        <taxon>Gunneridae</taxon>
        <taxon>Pentapetalae</taxon>
        <taxon>asterids</taxon>
        <taxon>campanulids</taxon>
        <taxon>Asterales</taxon>
        <taxon>Asteraceae</taxon>
        <taxon>Asteroideae</taxon>
        <taxon>Anthemideae</taxon>
        <taxon>Anthemidinae</taxon>
        <taxon>Tanacetum</taxon>
    </lineage>
</organism>
<proteinExistence type="predicted"/>
<evidence type="ECO:0000313" key="1">
    <source>
        <dbReference type="EMBL" id="GEU48561.1"/>
    </source>
</evidence>
<accession>A0A6L2KGE8</accession>
<dbReference type="AlphaFoldDB" id="A0A6L2KGE8"/>